<dbReference type="GO" id="GO:0016758">
    <property type="term" value="F:hexosyltransferase activity"/>
    <property type="evidence" value="ECO:0007669"/>
    <property type="project" value="InterPro"/>
</dbReference>
<keyword evidence="4 8" id="KW-0812">Transmembrane</keyword>
<feature type="transmembrane region" description="Helical" evidence="8">
    <location>
        <begin position="274"/>
        <end position="293"/>
    </location>
</feature>
<feature type="transmembrane region" description="Helical" evidence="8">
    <location>
        <begin position="175"/>
        <end position="198"/>
    </location>
</feature>
<dbReference type="RefSeq" id="WP_148696948.1">
    <property type="nucleotide sequence ID" value="NZ_CP017834.1"/>
</dbReference>
<feature type="transmembrane region" description="Helical" evidence="8">
    <location>
        <begin position="376"/>
        <end position="394"/>
    </location>
</feature>
<evidence type="ECO:0000256" key="4">
    <source>
        <dbReference type="ARBA" id="ARBA00022692"/>
    </source>
</evidence>
<feature type="transmembrane region" description="Helical" evidence="8">
    <location>
        <begin position="204"/>
        <end position="225"/>
    </location>
</feature>
<gene>
    <name evidence="9" type="ORF">AXG55_04595</name>
</gene>
<feature type="transmembrane region" description="Helical" evidence="8">
    <location>
        <begin position="94"/>
        <end position="114"/>
    </location>
</feature>
<reference evidence="9 10" key="1">
    <citation type="submission" date="2016-10" db="EMBL/GenBank/DDBJ databases">
        <title>Silvanigrella aquatica sp. nov., isolated from a freshwater lake located in the Black Forest, Germany, description of Silvanigrellaceae fam. nov., Silvanigrellales ord. nov., reclassification of the order Bdellovibrionales in the class Oligoflexia, reclassification of the families Bacteriovoracaceae and Halobacteriovoraceae in the new order Bacteriovoracales ord. nov., and reclassification of the family Pseudobacteriovoracaceae in the order Oligoflexiales.</title>
        <authorList>
            <person name="Hahn M.W."/>
            <person name="Schmidt J."/>
            <person name="Koll U."/>
            <person name="Rohde M."/>
            <person name="Verbag S."/>
            <person name="Pitt A."/>
            <person name="Nakai R."/>
            <person name="Naganuma T."/>
            <person name="Lang E."/>
        </authorList>
    </citation>
    <scope>NUCLEOTIDE SEQUENCE [LARGE SCALE GENOMIC DNA]</scope>
    <source>
        <strain evidence="9 10">MWH-Nonnen-W8red</strain>
    </source>
</reference>
<dbReference type="OrthoDB" id="9774600at2"/>
<evidence type="ECO:0000256" key="2">
    <source>
        <dbReference type="ARBA" id="ARBA00022475"/>
    </source>
</evidence>
<keyword evidence="6 8" id="KW-0472">Membrane</keyword>
<evidence type="ECO:0000256" key="5">
    <source>
        <dbReference type="ARBA" id="ARBA00022989"/>
    </source>
</evidence>
<keyword evidence="2" id="KW-1003">Cell membrane</keyword>
<accession>A0A1L4CZ40</accession>
<proteinExistence type="inferred from homology"/>
<dbReference type="KEGG" id="saqi:AXG55_04595"/>
<evidence type="ECO:0000256" key="6">
    <source>
        <dbReference type="ARBA" id="ARBA00023136"/>
    </source>
</evidence>
<dbReference type="Pfam" id="PF09594">
    <property type="entry name" value="GT87"/>
    <property type="match status" value="1"/>
</dbReference>
<dbReference type="AlphaFoldDB" id="A0A1L4CZ40"/>
<dbReference type="Proteomes" id="UP000184731">
    <property type="component" value="Chromosome"/>
</dbReference>
<dbReference type="STRING" id="1915309.AXG55_04595"/>
<feature type="transmembrane region" description="Helical" evidence="8">
    <location>
        <begin position="126"/>
        <end position="145"/>
    </location>
</feature>
<comment type="similarity">
    <text evidence="7">Belongs to the glycosyltransferase 87 family.</text>
</comment>
<dbReference type="GO" id="GO:0005886">
    <property type="term" value="C:plasma membrane"/>
    <property type="evidence" value="ECO:0007669"/>
    <property type="project" value="UniProtKB-SubCell"/>
</dbReference>
<comment type="subcellular location">
    <subcellularLocation>
        <location evidence="1">Cell membrane</location>
        <topology evidence="1">Multi-pass membrane protein</topology>
    </subcellularLocation>
</comment>
<evidence type="ECO:0000256" key="8">
    <source>
        <dbReference type="SAM" id="Phobius"/>
    </source>
</evidence>
<keyword evidence="3" id="KW-0808">Transferase</keyword>
<evidence type="ECO:0000256" key="7">
    <source>
        <dbReference type="ARBA" id="ARBA00024033"/>
    </source>
</evidence>
<protein>
    <recommendedName>
        <fullName evidence="11">Glycosyltransferase RgtA/B/C/D-like domain-containing protein</fullName>
    </recommendedName>
</protein>
<feature type="transmembrane region" description="Helical" evidence="8">
    <location>
        <begin position="151"/>
        <end position="168"/>
    </location>
</feature>
<organism evidence="9 10">
    <name type="scientific">Silvanigrella aquatica</name>
    <dbReference type="NCBI Taxonomy" id="1915309"/>
    <lineage>
        <taxon>Bacteria</taxon>
        <taxon>Pseudomonadati</taxon>
        <taxon>Bdellovibrionota</taxon>
        <taxon>Oligoflexia</taxon>
        <taxon>Silvanigrellales</taxon>
        <taxon>Silvanigrellaceae</taxon>
        <taxon>Silvanigrella</taxon>
    </lineage>
</organism>
<feature type="transmembrane region" description="Helical" evidence="8">
    <location>
        <begin position="345"/>
        <end position="364"/>
    </location>
</feature>
<feature type="transmembrane region" description="Helical" evidence="8">
    <location>
        <begin position="305"/>
        <end position="338"/>
    </location>
</feature>
<dbReference type="InterPro" id="IPR018584">
    <property type="entry name" value="GT87"/>
</dbReference>
<keyword evidence="10" id="KW-1185">Reference proteome</keyword>
<dbReference type="EMBL" id="CP017834">
    <property type="protein sequence ID" value="APJ03219.1"/>
    <property type="molecule type" value="Genomic_DNA"/>
</dbReference>
<evidence type="ECO:0008006" key="11">
    <source>
        <dbReference type="Google" id="ProtNLM"/>
    </source>
</evidence>
<name>A0A1L4CZ40_9BACT</name>
<evidence type="ECO:0000256" key="3">
    <source>
        <dbReference type="ARBA" id="ARBA00022679"/>
    </source>
</evidence>
<evidence type="ECO:0000313" key="9">
    <source>
        <dbReference type="EMBL" id="APJ03219.1"/>
    </source>
</evidence>
<sequence>MMVFKKILYKNSLKNCLLLLFILITIIFILVEIRNGRYWQSDFEVYYKSALRALHGENLYRPDEDQFYRYKYSPAAAYLFIPFLLFSFAKAKFIYSFFLTFMMYICHILCIKFCYNDLQKMKDLNYKRSILVFMALILPILAFYIRELHLGQVNIILLLLYLLSFYFYRRNLFISALILTLSGFIKPYFIIFIMYFIYEKQFKYVFYIMLSSIIFFFIPFFTYNLSMSIEQNMLWINELKLEILLENNIKDGRAISIFSLFSKYISFDIFRHKILSHLIILLTCCVFIISFLRKTAKFLPRDEKLFYDLSLFCVFIPLLISNGLNTYVIILPALYIILKNLNKKYHIKIVIFIISCVFIGFNFTDGGVFTSWIKKLLLLPLGAILLLGVLYSSINKIKDNDEYVYEKKMNDL</sequence>
<evidence type="ECO:0000256" key="1">
    <source>
        <dbReference type="ARBA" id="ARBA00004651"/>
    </source>
</evidence>
<evidence type="ECO:0000313" key="10">
    <source>
        <dbReference type="Proteomes" id="UP000184731"/>
    </source>
</evidence>
<feature type="transmembrane region" description="Helical" evidence="8">
    <location>
        <begin position="12"/>
        <end position="31"/>
    </location>
</feature>
<keyword evidence="5 8" id="KW-1133">Transmembrane helix</keyword>